<evidence type="ECO:0000313" key="1">
    <source>
        <dbReference type="EMBL" id="TCO86629.1"/>
    </source>
</evidence>
<dbReference type="Pfam" id="PF08713">
    <property type="entry name" value="DNA_alkylation"/>
    <property type="match status" value="1"/>
</dbReference>
<dbReference type="AlphaFoldDB" id="A0A4R2LDT0"/>
<dbReference type="CDD" id="cd06561">
    <property type="entry name" value="AlkD_like"/>
    <property type="match status" value="1"/>
</dbReference>
<organism evidence="1 2">
    <name type="scientific">Frisingicoccus caecimuris</name>
    <dbReference type="NCBI Taxonomy" id="1796636"/>
    <lineage>
        <taxon>Bacteria</taxon>
        <taxon>Bacillati</taxon>
        <taxon>Bacillota</taxon>
        <taxon>Clostridia</taxon>
        <taxon>Lachnospirales</taxon>
        <taxon>Lachnospiraceae</taxon>
        <taxon>Frisingicoccus</taxon>
    </lineage>
</organism>
<evidence type="ECO:0000313" key="2">
    <source>
        <dbReference type="Proteomes" id="UP000295711"/>
    </source>
</evidence>
<dbReference type="PANTHER" id="PTHR34070">
    <property type="entry name" value="ARMADILLO-TYPE FOLD"/>
    <property type="match status" value="1"/>
</dbReference>
<proteinExistence type="predicted"/>
<dbReference type="PANTHER" id="PTHR34070:SF1">
    <property type="entry name" value="DNA ALKYLATION REPAIR PROTEIN"/>
    <property type="match status" value="1"/>
</dbReference>
<comment type="caution">
    <text evidence="1">The sequence shown here is derived from an EMBL/GenBank/DDBJ whole genome shotgun (WGS) entry which is preliminary data.</text>
</comment>
<dbReference type="Gene3D" id="1.25.10.90">
    <property type="match status" value="1"/>
</dbReference>
<dbReference type="SUPFAM" id="SSF48371">
    <property type="entry name" value="ARM repeat"/>
    <property type="match status" value="1"/>
</dbReference>
<dbReference type="InterPro" id="IPR014825">
    <property type="entry name" value="DNA_alkylation"/>
</dbReference>
<name>A0A4R2LDT0_9FIRM</name>
<dbReference type="EMBL" id="SLXA01000001">
    <property type="protein sequence ID" value="TCO86629.1"/>
    <property type="molecule type" value="Genomic_DNA"/>
</dbReference>
<dbReference type="RefSeq" id="WP_132088120.1">
    <property type="nucleotide sequence ID" value="NZ_JANKAQ010000002.1"/>
</dbReference>
<gene>
    <name evidence="1" type="ORF">EV212_101422</name>
</gene>
<dbReference type="OrthoDB" id="9784740at2"/>
<sequence>MDVESVRKKLIDLADEDYRAFHSKLVPGTENILGVRVPELRKLARKLVKEDWREYFEAAPNMYYEEDMLRGFMVGYGRMNLEERLERIRQFLPSIHNWAVCDCFCSTLKFTEKHREAVWEFLKTCFTSDKTYDLRFASVMALDYYVLPEYTPFVFQYFDHMKHSDYYVQMAVAWAVSVFYVHLPDITENYILENQLDDFTHNKAIQKICESYRVDKEKKARLRSLKRK</sequence>
<dbReference type="Proteomes" id="UP000295711">
    <property type="component" value="Unassembled WGS sequence"/>
</dbReference>
<dbReference type="InterPro" id="IPR016024">
    <property type="entry name" value="ARM-type_fold"/>
</dbReference>
<accession>A0A4R2LDT0</accession>
<reference evidence="1 2" key="1">
    <citation type="submission" date="2019-03" db="EMBL/GenBank/DDBJ databases">
        <title>Genomic Encyclopedia of Type Strains, Phase IV (KMG-IV): sequencing the most valuable type-strain genomes for metagenomic binning, comparative biology and taxonomic classification.</title>
        <authorList>
            <person name="Goeker M."/>
        </authorList>
    </citation>
    <scope>NUCLEOTIDE SEQUENCE [LARGE SCALE GENOMIC DNA]</scope>
    <source>
        <strain evidence="1 2">DSM 28559</strain>
    </source>
</reference>
<protein>
    <submittedName>
        <fullName evidence="1">3-methyladenine DNA glycosylase AlkD</fullName>
    </submittedName>
</protein>
<keyword evidence="2" id="KW-1185">Reference proteome</keyword>